<sequence length="94" mass="10773">MVLNVQNQLDLLYDLLSLHAEECCGSHSECEQIKRLIHSIQQKPDMEGSQLVSHLDQIYQYGETGGLATNIDQHIQNHQGDIQQWLHVIKDSNH</sequence>
<dbReference type="RefSeq" id="WP_003473656.1">
    <property type="nucleotide sequence ID" value="NZ_APML01000074.1"/>
</dbReference>
<dbReference type="EMBL" id="APML01000074">
    <property type="protein sequence ID" value="ENH95799.1"/>
    <property type="molecule type" value="Genomic_DNA"/>
</dbReference>
<dbReference type="eggNOG" id="ENOG5032YZY">
    <property type="taxonomic scope" value="Bacteria"/>
</dbReference>
<proteinExistence type="predicted"/>
<gene>
    <name evidence="1" type="ORF">J416_14228</name>
</gene>
<comment type="caution">
    <text evidence="1">The sequence shown here is derived from an EMBL/GenBank/DDBJ whole genome shotgun (WGS) entry which is preliminary data.</text>
</comment>
<name>N4W980_9BACI</name>
<dbReference type="AlphaFoldDB" id="N4W980"/>
<dbReference type="Pfam" id="PF14165">
    <property type="entry name" value="YtzH"/>
    <property type="match status" value="1"/>
</dbReference>
<dbReference type="Proteomes" id="UP000012283">
    <property type="component" value="Unassembled WGS sequence"/>
</dbReference>
<protein>
    <recommendedName>
        <fullName evidence="3">YtzH-like protein</fullName>
    </recommendedName>
</protein>
<evidence type="ECO:0008006" key="3">
    <source>
        <dbReference type="Google" id="ProtNLM"/>
    </source>
</evidence>
<organism evidence="1 2">
    <name type="scientific">Gracilibacillus halophilus YIM-C55.5</name>
    <dbReference type="NCBI Taxonomy" id="1308866"/>
    <lineage>
        <taxon>Bacteria</taxon>
        <taxon>Bacillati</taxon>
        <taxon>Bacillota</taxon>
        <taxon>Bacilli</taxon>
        <taxon>Bacillales</taxon>
        <taxon>Bacillaceae</taxon>
        <taxon>Gracilibacillus</taxon>
    </lineage>
</organism>
<dbReference type="PATRIC" id="fig|1308866.3.peg.2867"/>
<keyword evidence="2" id="KW-1185">Reference proteome</keyword>
<evidence type="ECO:0000313" key="1">
    <source>
        <dbReference type="EMBL" id="ENH95799.1"/>
    </source>
</evidence>
<dbReference type="InterPro" id="IPR025547">
    <property type="entry name" value="YtzH"/>
</dbReference>
<evidence type="ECO:0000313" key="2">
    <source>
        <dbReference type="Proteomes" id="UP000012283"/>
    </source>
</evidence>
<accession>N4W980</accession>
<dbReference type="OrthoDB" id="2968867at2"/>
<reference evidence="1 2" key="1">
    <citation type="submission" date="2013-03" db="EMBL/GenBank/DDBJ databases">
        <title>Draft genome sequence of Gracibacillus halophilus YIM-C55.5, a moderately halophilic and thermophilic organism from the Xiaochaidamu salt lake.</title>
        <authorList>
            <person name="Sugumar T."/>
            <person name="Polireddy D.R."/>
            <person name="Antony A."/>
            <person name="Madhava Y.R."/>
            <person name="Sivakumar N."/>
        </authorList>
    </citation>
    <scope>NUCLEOTIDE SEQUENCE [LARGE SCALE GENOMIC DNA]</scope>
    <source>
        <strain evidence="1 2">YIM-C55.5</strain>
    </source>
</reference>
<dbReference type="STRING" id="1308866.J416_14228"/>